<evidence type="ECO:0000313" key="1">
    <source>
        <dbReference type="EMBL" id="GGF54524.1"/>
    </source>
</evidence>
<organism evidence="1 2">
    <name type="scientific">Hymenobacter qilianensis</name>
    <dbReference type="NCBI Taxonomy" id="1385715"/>
    <lineage>
        <taxon>Bacteria</taxon>
        <taxon>Pseudomonadati</taxon>
        <taxon>Bacteroidota</taxon>
        <taxon>Cytophagia</taxon>
        <taxon>Cytophagales</taxon>
        <taxon>Hymenobacteraceae</taxon>
        <taxon>Hymenobacter</taxon>
    </lineage>
</organism>
<name>A0ACB5PMW8_9BACT</name>
<accession>A0ACB5PMW8</accession>
<comment type="caution">
    <text evidence="1">The sequence shown here is derived from an EMBL/GenBank/DDBJ whole genome shotgun (WGS) entry which is preliminary data.</text>
</comment>
<evidence type="ECO:0000313" key="2">
    <source>
        <dbReference type="Proteomes" id="UP000605392"/>
    </source>
</evidence>
<dbReference type="EMBL" id="BMFN01000001">
    <property type="protein sequence ID" value="GGF54524.1"/>
    <property type="molecule type" value="Genomic_DNA"/>
</dbReference>
<sequence length="52" mass="5936">MKPTCFYASRQMLSYGLTQVRFMTRAHFTHMTDEAVVAYRSSEAQALAFVGK</sequence>
<dbReference type="Proteomes" id="UP000605392">
    <property type="component" value="Unassembled WGS sequence"/>
</dbReference>
<keyword evidence="2" id="KW-1185">Reference proteome</keyword>
<reference evidence="1 2" key="1">
    <citation type="journal article" date="2019" name="Int. J. Syst. Evol. Microbiol.">
        <title>The Global Catalogue of Microorganisms (GCM) 10K type strain sequencing project: providing services to taxonomists for standard genome sequencing and annotation.</title>
        <authorList>
            <consortium name="The Broad Institute Genomics Platform"/>
            <consortium name="The Broad Institute Genome Sequencing Center for Infectious Disease"/>
            <person name="Wu L."/>
            <person name="Ma J."/>
        </authorList>
    </citation>
    <scope>NUCLEOTIDE SEQUENCE [LARGE SCALE GENOMIC DNA]</scope>
    <source>
        <strain evidence="1 2">CGMCC 1.12720</strain>
    </source>
</reference>
<gene>
    <name evidence="1" type="ORF">GCM10011375_07380</name>
</gene>
<proteinExistence type="predicted"/>
<protein>
    <submittedName>
        <fullName evidence="1">Uncharacterized protein</fullName>
    </submittedName>
</protein>